<dbReference type="PANTHER" id="PTHR36442">
    <property type="entry name" value="CYCLIC-DI-AMP PHOSPHODIESTERASE PGPH"/>
    <property type="match status" value="1"/>
</dbReference>
<dbReference type="InterPro" id="IPR011624">
    <property type="entry name" value="Metal-dep_PHydrolase_7TM_extra"/>
</dbReference>
<evidence type="ECO:0000256" key="1">
    <source>
        <dbReference type="SAM" id="Phobius"/>
    </source>
</evidence>
<dbReference type="InterPro" id="IPR052722">
    <property type="entry name" value="PgpH_phosphodiesterase"/>
</dbReference>
<keyword evidence="4" id="KW-1185">Reference proteome</keyword>
<dbReference type="NCBIfam" id="TIGR00277">
    <property type="entry name" value="HDIG"/>
    <property type="match status" value="1"/>
</dbReference>
<keyword evidence="3" id="KW-0378">Hydrolase</keyword>
<dbReference type="GO" id="GO:0016787">
    <property type="term" value="F:hydrolase activity"/>
    <property type="evidence" value="ECO:0007669"/>
    <property type="project" value="UniProtKB-KW"/>
</dbReference>
<dbReference type="Pfam" id="PF01966">
    <property type="entry name" value="HD"/>
    <property type="match status" value="1"/>
</dbReference>
<keyword evidence="1" id="KW-0472">Membrane</keyword>
<dbReference type="Gene3D" id="1.10.3210.10">
    <property type="entry name" value="Hypothetical protein af1432"/>
    <property type="match status" value="1"/>
</dbReference>
<gene>
    <name evidence="3" type="ORF">JBKA6_1175</name>
</gene>
<dbReference type="CDD" id="cd00077">
    <property type="entry name" value="HDc"/>
    <property type="match status" value="1"/>
</dbReference>
<feature type="transmembrane region" description="Helical" evidence="1">
    <location>
        <begin position="397"/>
        <end position="415"/>
    </location>
</feature>
<keyword evidence="1" id="KW-0812">Transmembrane</keyword>
<sequence length="684" mass="78587">MFFPNLELKNTRKVYRISMFVFAIFFTVYIFPKKNNFQYEYQKGKPWMNKTLYSKFDFPIIKSEKEIEAEENIIKNNSKLYFIKNDEIVPNILENISKRLSLLDVIPYRDIIEKNNLSHRVLRHLKEIYNKGLVKSGVNIKSADQVVSIVEDNVYRDIIFEEMYQKDDAIDHIIQKLEIENSALYLPVKKILIELIVENVSFSKDKTDKFLERELQNIIYTKGLVYENTKIIAKGDIVTSEKMELLDSLKKGYENRLEGNVDIVSITIGFIVLVSVLFVSLYIFLKNFNPNVLKSNKHLSLLITIILFILFITCTIINIDSSYLYVIPFCSLPLVLRTFFDNKLALFVHIITILMIGIVVSNGFEFMFIQIVAGVITVLYVGNIVKRANLFICVSRITITYIVTYIAFTVIQSGSLTDINMSNMLNIMMFLFSGLLTLFAHPLIYMCEKIFGITSYISILELSDTNSRVLKKLANKAPGTFQHSLQVANIAEAAAMEIGADYSLVRVGALYHDIGKMFNPLYFIENQRTGSNLHDKLSPKESASIIIDHVTKGISIAKENKLPNKVIDFISTHHGTSTVKYFYKLELDSNEKVNKEDFKYKGPKPFSKETSILMIVDSIEAASRSINNPTIDDIDALVEKIVEDQIEEKQFKDSEITFKDITKIKEVVKSKLTDIYHLRVEYPS</sequence>
<feature type="transmembrane region" description="Helical" evidence="1">
    <location>
        <begin position="305"/>
        <end position="332"/>
    </location>
</feature>
<dbReference type="SMART" id="SM00471">
    <property type="entry name" value="HDc"/>
    <property type="match status" value="1"/>
</dbReference>
<organism evidence="3 4">
    <name type="scientific">Ichthyobacterium seriolicida</name>
    <dbReference type="NCBI Taxonomy" id="242600"/>
    <lineage>
        <taxon>Bacteria</taxon>
        <taxon>Pseudomonadati</taxon>
        <taxon>Bacteroidota</taxon>
        <taxon>Flavobacteriia</taxon>
        <taxon>Flavobacteriales</taxon>
        <taxon>Ichthyobacteriaceae</taxon>
        <taxon>Ichthyobacterium</taxon>
    </lineage>
</organism>
<dbReference type="Proteomes" id="UP000243197">
    <property type="component" value="Chromosome"/>
</dbReference>
<dbReference type="InterPro" id="IPR003607">
    <property type="entry name" value="HD/PDEase_dom"/>
</dbReference>
<evidence type="ECO:0000313" key="3">
    <source>
        <dbReference type="EMBL" id="BAV95188.1"/>
    </source>
</evidence>
<dbReference type="KEGG" id="ise:JBKA6_1175"/>
<reference evidence="3 4" key="1">
    <citation type="submission" date="2014-03" db="EMBL/GenBank/DDBJ databases">
        <title>complete genome sequence of Flavobacteriaceae bacterium JBKA-6.</title>
        <authorList>
            <person name="Takano T."/>
            <person name="Nakamura Y."/>
            <person name="Takuma S."/>
            <person name="Yasuike M."/>
            <person name="Matsuyama T."/>
            <person name="Sakai T."/>
            <person name="Fujiwara A."/>
            <person name="Kimoto K."/>
            <person name="Fukuda Y."/>
            <person name="Kondo H."/>
            <person name="Hirono I."/>
            <person name="Nakayasu C."/>
        </authorList>
    </citation>
    <scope>NUCLEOTIDE SEQUENCE [LARGE SCALE GENOMIC DNA]</scope>
    <source>
        <strain evidence="3 4">JBKA-6</strain>
    </source>
</reference>
<evidence type="ECO:0000313" key="4">
    <source>
        <dbReference type="Proteomes" id="UP000243197"/>
    </source>
</evidence>
<dbReference type="RefSeq" id="WP_096686777.1">
    <property type="nucleotide sequence ID" value="NZ_AP014564.1"/>
</dbReference>
<dbReference type="Pfam" id="PF07697">
    <property type="entry name" value="7TMR-HDED"/>
    <property type="match status" value="1"/>
</dbReference>
<feature type="transmembrane region" description="Helical" evidence="1">
    <location>
        <begin position="344"/>
        <end position="361"/>
    </location>
</feature>
<dbReference type="Pfam" id="PF07698">
    <property type="entry name" value="7TM-7TMR_HD"/>
    <property type="match status" value="1"/>
</dbReference>
<keyword evidence="1" id="KW-1133">Transmembrane helix</keyword>
<name>A0A1J1E554_9FLAO</name>
<dbReference type="SUPFAM" id="SSF109604">
    <property type="entry name" value="HD-domain/PDEase-like"/>
    <property type="match status" value="1"/>
</dbReference>
<dbReference type="AlphaFoldDB" id="A0A1J1E554"/>
<dbReference type="OrthoDB" id="9806952at2"/>
<proteinExistence type="predicted"/>
<feature type="domain" description="HD" evidence="2">
    <location>
        <begin position="480"/>
        <end position="622"/>
    </location>
</feature>
<dbReference type="InterPro" id="IPR011621">
    <property type="entry name" value="Metal-dep_PHydrolase_7TM_intra"/>
</dbReference>
<dbReference type="InterPro" id="IPR006675">
    <property type="entry name" value="HDIG_dom"/>
</dbReference>
<dbReference type="PROSITE" id="PS51831">
    <property type="entry name" value="HD"/>
    <property type="match status" value="1"/>
</dbReference>
<dbReference type="InterPro" id="IPR006674">
    <property type="entry name" value="HD_domain"/>
</dbReference>
<evidence type="ECO:0000259" key="2">
    <source>
        <dbReference type="PROSITE" id="PS51831"/>
    </source>
</evidence>
<dbReference type="PANTHER" id="PTHR36442:SF1">
    <property type="entry name" value="CYCLIC-DI-AMP PHOSPHODIESTERASE PGPH"/>
    <property type="match status" value="1"/>
</dbReference>
<dbReference type="EMBL" id="AP014564">
    <property type="protein sequence ID" value="BAV95188.1"/>
    <property type="molecule type" value="Genomic_DNA"/>
</dbReference>
<protein>
    <submittedName>
        <fullName evidence="3">Phosphohydrolase</fullName>
    </submittedName>
</protein>
<feature type="transmembrane region" description="Helical" evidence="1">
    <location>
        <begin position="14"/>
        <end position="31"/>
    </location>
</feature>
<accession>A0A1J1E554</accession>
<feature type="transmembrane region" description="Helical" evidence="1">
    <location>
        <begin position="367"/>
        <end position="385"/>
    </location>
</feature>
<feature type="transmembrane region" description="Helical" evidence="1">
    <location>
        <begin position="427"/>
        <end position="447"/>
    </location>
</feature>
<feature type="transmembrane region" description="Helical" evidence="1">
    <location>
        <begin position="263"/>
        <end position="285"/>
    </location>
</feature>